<dbReference type="InterPro" id="IPR014030">
    <property type="entry name" value="Ketoacyl_synth_N"/>
</dbReference>
<gene>
    <name evidence="19" type="ORF">B0I18_101841</name>
</gene>
<dbReference type="PANTHER" id="PTHR11712:SF306">
    <property type="entry name" value="3-OXOACYL-[ACYL-CARRIER-PROTEIN] SYNTHASE 1"/>
    <property type="match status" value="1"/>
</dbReference>
<keyword evidence="10" id="KW-0275">Fatty acid biosynthesis</keyword>
<comment type="similarity">
    <text evidence="2 17">Belongs to the thiolase-like superfamily. Beta-ketoacyl-ACP synthases family.</text>
</comment>
<dbReference type="Pfam" id="PF02801">
    <property type="entry name" value="Ketoacyl-synt_C"/>
    <property type="match status" value="1"/>
</dbReference>
<dbReference type="PROSITE" id="PS00606">
    <property type="entry name" value="KS3_1"/>
    <property type="match status" value="1"/>
</dbReference>
<evidence type="ECO:0000256" key="13">
    <source>
        <dbReference type="ARBA" id="ARBA00041620"/>
    </source>
</evidence>
<evidence type="ECO:0000256" key="5">
    <source>
        <dbReference type="ARBA" id="ARBA00022490"/>
    </source>
</evidence>
<comment type="catalytic activity">
    <reaction evidence="15">
        <text>(3Z)-decenoyl-[ACP] + malonyl-[ACP] + H(+) = 3-oxo-(5Z)-dodecenoyl-[ACP] + holo-[ACP] + CO2</text>
        <dbReference type="Rhea" id="RHEA:54940"/>
        <dbReference type="Rhea" id="RHEA-COMP:9623"/>
        <dbReference type="Rhea" id="RHEA-COMP:9685"/>
        <dbReference type="Rhea" id="RHEA-COMP:9927"/>
        <dbReference type="Rhea" id="RHEA-COMP:14042"/>
        <dbReference type="ChEBI" id="CHEBI:15378"/>
        <dbReference type="ChEBI" id="CHEBI:16526"/>
        <dbReference type="ChEBI" id="CHEBI:64479"/>
        <dbReference type="ChEBI" id="CHEBI:78449"/>
        <dbReference type="ChEBI" id="CHEBI:78798"/>
        <dbReference type="ChEBI" id="CHEBI:138410"/>
    </reaction>
    <physiologicalReaction direction="left-to-right" evidence="15">
        <dbReference type="Rhea" id="RHEA:54941"/>
    </physiologicalReaction>
</comment>
<keyword evidence="11" id="KW-0012">Acyltransferase</keyword>
<evidence type="ECO:0000256" key="2">
    <source>
        <dbReference type="ARBA" id="ARBA00008467"/>
    </source>
</evidence>
<dbReference type="AlphaFoldDB" id="A0A2P8DBS5"/>
<dbReference type="PANTHER" id="PTHR11712">
    <property type="entry name" value="POLYKETIDE SYNTHASE-RELATED"/>
    <property type="match status" value="1"/>
</dbReference>
<comment type="catalytic activity">
    <reaction evidence="16">
        <text>a fatty acyl-[ACP] + malonyl-[ACP] + H(+) = a 3-oxoacyl-[ACP] + holo-[ACP] + CO2</text>
        <dbReference type="Rhea" id="RHEA:22836"/>
        <dbReference type="Rhea" id="RHEA-COMP:9623"/>
        <dbReference type="Rhea" id="RHEA-COMP:9685"/>
        <dbReference type="Rhea" id="RHEA-COMP:9916"/>
        <dbReference type="Rhea" id="RHEA-COMP:14125"/>
        <dbReference type="ChEBI" id="CHEBI:15378"/>
        <dbReference type="ChEBI" id="CHEBI:16526"/>
        <dbReference type="ChEBI" id="CHEBI:64479"/>
        <dbReference type="ChEBI" id="CHEBI:78449"/>
        <dbReference type="ChEBI" id="CHEBI:78776"/>
        <dbReference type="ChEBI" id="CHEBI:138651"/>
        <dbReference type="EC" id="2.3.1.41"/>
    </reaction>
    <physiologicalReaction direction="left-to-right" evidence="16">
        <dbReference type="Rhea" id="RHEA:22837"/>
    </physiologicalReaction>
</comment>
<evidence type="ECO:0000256" key="9">
    <source>
        <dbReference type="ARBA" id="ARBA00023098"/>
    </source>
</evidence>
<keyword evidence="5" id="KW-0963">Cytoplasm</keyword>
<keyword evidence="7 17" id="KW-0808">Transferase</keyword>
<protein>
    <recommendedName>
        <fullName evidence="12">3-oxoacyl-[acyl-carrier-protein] synthase 1</fullName>
        <ecNumber evidence="4">2.3.1.41</ecNumber>
    </recommendedName>
    <alternativeName>
        <fullName evidence="13">3-oxoacyl-[acyl-carrier-protein] synthase I</fullName>
    </alternativeName>
    <alternativeName>
        <fullName evidence="14">Beta-ketoacyl-ACP synthase I</fullName>
    </alternativeName>
</protein>
<dbReference type="GO" id="GO:0005829">
    <property type="term" value="C:cytosol"/>
    <property type="evidence" value="ECO:0007669"/>
    <property type="project" value="TreeGrafter"/>
</dbReference>
<evidence type="ECO:0000256" key="10">
    <source>
        <dbReference type="ARBA" id="ARBA00023160"/>
    </source>
</evidence>
<keyword evidence="6" id="KW-0444">Lipid biosynthesis</keyword>
<comment type="caution">
    <text evidence="19">The sequence shown here is derived from an EMBL/GenBank/DDBJ whole genome shotgun (WGS) entry which is preliminary data.</text>
</comment>
<dbReference type="InterPro" id="IPR014031">
    <property type="entry name" value="Ketoacyl_synth_C"/>
</dbReference>
<dbReference type="PROSITE" id="PS00098">
    <property type="entry name" value="THIOLASE_1"/>
    <property type="match status" value="1"/>
</dbReference>
<evidence type="ECO:0000256" key="6">
    <source>
        <dbReference type="ARBA" id="ARBA00022516"/>
    </source>
</evidence>
<dbReference type="EC" id="2.3.1.41" evidence="4"/>
<evidence type="ECO:0000256" key="15">
    <source>
        <dbReference type="ARBA" id="ARBA00048121"/>
    </source>
</evidence>
<reference evidence="19 20" key="1">
    <citation type="submission" date="2018-03" db="EMBL/GenBank/DDBJ databases">
        <title>Genomic Encyclopedia of Type Strains, Phase III (KMG-III): the genomes of soil and plant-associated and newly described type strains.</title>
        <authorList>
            <person name="Whitman W."/>
        </authorList>
    </citation>
    <scope>NUCLEOTIDE SEQUENCE [LARGE SCALE GENOMIC DNA]</scope>
    <source>
        <strain evidence="19 20">CGMCC 1.12700</strain>
    </source>
</reference>
<evidence type="ECO:0000256" key="14">
    <source>
        <dbReference type="ARBA" id="ARBA00042143"/>
    </source>
</evidence>
<dbReference type="RefSeq" id="WP_106521372.1">
    <property type="nucleotide sequence ID" value="NZ_PYGD01000001.1"/>
</dbReference>
<evidence type="ECO:0000256" key="4">
    <source>
        <dbReference type="ARBA" id="ARBA00013191"/>
    </source>
</evidence>
<accession>A0A2P8DBS5</accession>
<dbReference type="SMART" id="SM00825">
    <property type="entry name" value="PKS_KS"/>
    <property type="match status" value="1"/>
</dbReference>
<keyword evidence="20" id="KW-1185">Reference proteome</keyword>
<comment type="subunit">
    <text evidence="3">Homodimer.</text>
</comment>
<evidence type="ECO:0000256" key="12">
    <source>
        <dbReference type="ARBA" id="ARBA00039450"/>
    </source>
</evidence>
<evidence type="ECO:0000256" key="17">
    <source>
        <dbReference type="RuleBase" id="RU003694"/>
    </source>
</evidence>
<evidence type="ECO:0000313" key="19">
    <source>
        <dbReference type="EMBL" id="PSK94681.1"/>
    </source>
</evidence>
<organism evidence="19 20">
    <name type="scientific">Taibaiella chishuiensis</name>
    <dbReference type="NCBI Taxonomy" id="1434707"/>
    <lineage>
        <taxon>Bacteria</taxon>
        <taxon>Pseudomonadati</taxon>
        <taxon>Bacteroidota</taxon>
        <taxon>Chitinophagia</taxon>
        <taxon>Chitinophagales</taxon>
        <taxon>Chitinophagaceae</taxon>
        <taxon>Taibaiella</taxon>
    </lineage>
</organism>
<keyword evidence="8" id="KW-0276">Fatty acid metabolism</keyword>
<dbReference type="InterPro" id="IPR020615">
    <property type="entry name" value="Thiolase_acyl_enz_int_AS"/>
</dbReference>
<evidence type="ECO:0000256" key="1">
    <source>
        <dbReference type="ARBA" id="ARBA00004496"/>
    </source>
</evidence>
<evidence type="ECO:0000256" key="11">
    <source>
        <dbReference type="ARBA" id="ARBA00023315"/>
    </source>
</evidence>
<dbReference type="OrthoDB" id="9808669at2"/>
<dbReference type="InterPro" id="IPR020841">
    <property type="entry name" value="PKS_Beta-ketoAc_synthase_dom"/>
</dbReference>
<dbReference type="InterPro" id="IPR018201">
    <property type="entry name" value="Ketoacyl_synth_AS"/>
</dbReference>
<dbReference type="InterPro" id="IPR000794">
    <property type="entry name" value="Beta-ketoacyl_synthase"/>
</dbReference>
<evidence type="ECO:0000313" key="20">
    <source>
        <dbReference type="Proteomes" id="UP000240572"/>
    </source>
</evidence>
<evidence type="ECO:0000256" key="7">
    <source>
        <dbReference type="ARBA" id="ARBA00022679"/>
    </source>
</evidence>
<dbReference type="InterPro" id="IPR016039">
    <property type="entry name" value="Thiolase-like"/>
</dbReference>
<dbReference type="GO" id="GO:0004315">
    <property type="term" value="F:3-oxoacyl-[acyl-carrier-protein] synthase activity"/>
    <property type="evidence" value="ECO:0007669"/>
    <property type="project" value="UniProtKB-EC"/>
</dbReference>
<evidence type="ECO:0000259" key="18">
    <source>
        <dbReference type="PROSITE" id="PS52004"/>
    </source>
</evidence>
<dbReference type="GO" id="GO:0006633">
    <property type="term" value="P:fatty acid biosynthetic process"/>
    <property type="evidence" value="ECO:0007669"/>
    <property type="project" value="UniProtKB-KW"/>
</dbReference>
<keyword evidence="9" id="KW-0443">Lipid metabolism</keyword>
<comment type="subcellular location">
    <subcellularLocation>
        <location evidence="1">Cytoplasm</location>
    </subcellularLocation>
</comment>
<evidence type="ECO:0000256" key="3">
    <source>
        <dbReference type="ARBA" id="ARBA00011738"/>
    </source>
</evidence>
<name>A0A2P8DBS5_9BACT</name>
<proteinExistence type="inferred from homology"/>
<evidence type="ECO:0000256" key="8">
    <source>
        <dbReference type="ARBA" id="ARBA00022832"/>
    </source>
</evidence>
<dbReference type="CDD" id="cd00834">
    <property type="entry name" value="KAS_I_II"/>
    <property type="match status" value="1"/>
</dbReference>
<dbReference type="Gene3D" id="3.40.47.10">
    <property type="match status" value="1"/>
</dbReference>
<dbReference type="Proteomes" id="UP000240572">
    <property type="component" value="Unassembled WGS sequence"/>
</dbReference>
<feature type="domain" description="Ketosynthase family 3 (KS3)" evidence="18">
    <location>
        <begin position="1"/>
        <end position="403"/>
    </location>
</feature>
<sequence length="406" mass="44041">MNRVVISGIGIYSSLGTNREEVAKSLFEGRSGIIYRPERKALGYRSALTGFVARPNLKSLLDRRSRIMMPEQAEFAYMATIEALQQAGMDIDFFHKHETGIIYGNDSCAKPVIDGIDVLREKKDSMLIGSGSVFQVLNSTVTMNLATIFKLRGVNFSISAACASGSHAIGMGYMFIKNGMQDRVICGGAQEINDYSMPNFDALATFSTREDEPTRASRPFDRDRDGLVPGGGAATVILESLESAQARGADIIAEVMGYGFSSNGEHISNPSVEGQVRSIHRALKDASMTAGDIEYVNAHATSTAAGDSSEAEAIFEVFGGTTPVSSTKSMTGHECWMAGASEIVYSLLMMKHGFMAPNINFENPDEHSAKIHVLPETLQRDFDIFLSNSFGFGGTNSSLILKKWKD</sequence>
<dbReference type="PROSITE" id="PS52004">
    <property type="entry name" value="KS3_2"/>
    <property type="match status" value="1"/>
</dbReference>
<evidence type="ECO:0000256" key="16">
    <source>
        <dbReference type="ARBA" id="ARBA00048506"/>
    </source>
</evidence>
<dbReference type="Pfam" id="PF00109">
    <property type="entry name" value="ketoacyl-synt"/>
    <property type="match status" value="1"/>
</dbReference>
<dbReference type="EMBL" id="PYGD01000001">
    <property type="protein sequence ID" value="PSK94681.1"/>
    <property type="molecule type" value="Genomic_DNA"/>
</dbReference>
<dbReference type="SUPFAM" id="SSF53901">
    <property type="entry name" value="Thiolase-like"/>
    <property type="match status" value="2"/>
</dbReference>